<reference evidence="1 2" key="1">
    <citation type="submission" date="2019-06" db="EMBL/GenBank/DDBJ databases">
        <title>Sorghum-associated microbial communities from plants grown in Nebraska, USA.</title>
        <authorList>
            <person name="Schachtman D."/>
        </authorList>
    </citation>
    <scope>NUCLEOTIDE SEQUENCE [LARGE SCALE GENOMIC DNA]</scope>
    <source>
        <strain evidence="1 2">2482</strain>
    </source>
</reference>
<dbReference type="EMBL" id="VIVN01000022">
    <property type="protein sequence ID" value="TWD90306.1"/>
    <property type="molecule type" value="Genomic_DNA"/>
</dbReference>
<dbReference type="Proteomes" id="UP000319671">
    <property type="component" value="Unassembled WGS sequence"/>
</dbReference>
<keyword evidence="2" id="KW-1185">Reference proteome</keyword>
<dbReference type="InterPro" id="IPR027417">
    <property type="entry name" value="P-loop_NTPase"/>
</dbReference>
<comment type="caution">
    <text evidence="1">The sequence shown here is derived from an EMBL/GenBank/DDBJ whole genome shotgun (WGS) entry which is preliminary data.</text>
</comment>
<organism evidence="1 2">
    <name type="scientific">Neobacillus bataviensis</name>
    <dbReference type="NCBI Taxonomy" id="220685"/>
    <lineage>
        <taxon>Bacteria</taxon>
        <taxon>Bacillati</taxon>
        <taxon>Bacillota</taxon>
        <taxon>Bacilli</taxon>
        <taxon>Bacillales</taxon>
        <taxon>Bacillaceae</taxon>
        <taxon>Neobacillus</taxon>
    </lineage>
</organism>
<dbReference type="Gene3D" id="3.40.50.300">
    <property type="entry name" value="P-loop containing nucleotide triphosphate hydrolases"/>
    <property type="match status" value="1"/>
</dbReference>
<evidence type="ECO:0000313" key="2">
    <source>
        <dbReference type="Proteomes" id="UP000319671"/>
    </source>
</evidence>
<name>A0A561CGI6_9BACI</name>
<sequence length="120" mass="13224">MLHRIKQPFDYGEPGHWKNPLCTAVARNLKANGFIVGLLTTGQILAKIKSTYNKGSSQTEEAIFRDLKKLDILILDDVGSNQGEMKVRATFSALEGPTPAKLLFLNSIFTTSSGRQICDI</sequence>
<dbReference type="SUPFAM" id="SSF52540">
    <property type="entry name" value="P-loop containing nucleoside triphosphate hydrolases"/>
    <property type="match status" value="1"/>
</dbReference>
<evidence type="ECO:0000313" key="1">
    <source>
        <dbReference type="EMBL" id="TWD90306.1"/>
    </source>
</evidence>
<proteinExistence type="predicted"/>
<protein>
    <recommendedName>
        <fullName evidence="3">IstB-like ATP binding protein</fullName>
    </recommendedName>
</protein>
<dbReference type="RefSeq" id="WP_144568255.1">
    <property type="nucleotide sequence ID" value="NZ_VIVN01000022.1"/>
</dbReference>
<accession>A0A561CGI6</accession>
<evidence type="ECO:0008006" key="3">
    <source>
        <dbReference type="Google" id="ProtNLM"/>
    </source>
</evidence>
<gene>
    <name evidence="1" type="ORF">FB550_12269</name>
</gene>
<dbReference type="AlphaFoldDB" id="A0A561CGI6"/>